<feature type="non-terminal residue" evidence="1">
    <location>
        <position position="101"/>
    </location>
</feature>
<protein>
    <submittedName>
        <fullName evidence="1">Uncharacterized protein</fullName>
    </submittedName>
</protein>
<organism evidence="1 2">
    <name type="scientific">Larinioides sclopetarius</name>
    <dbReference type="NCBI Taxonomy" id="280406"/>
    <lineage>
        <taxon>Eukaryota</taxon>
        <taxon>Metazoa</taxon>
        <taxon>Ecdysozoa</taxon>
        <taxon>Arthropoda</taxon>
        <taxon>Chelicerata</taxon>
        <taxon>Arachnida</taxon>
        <taxon>Araneae</taxon>
        <taxon>Araneomorphae</taxon>
        <taxon>Entelegynae</taxon>
        <taxon>Araneoidea</taxon>
        <taxon>Araneidae</taxon>
        <taxon>Larinioides</taxon>
    </lineage>
</organism>
<sequence>SGQCCVQCCPTCIKGPPLAVRPSFSAVISLLIIQNKQIGKQKPPFSFTMASLKLWVLSCLILSATCAKIEKKKTITSTKDLVAAATGYGGGGGGGGYGGSG</sequence>
<evidence type="ECO:0000313" key="2">
    <source>
        <dbReference type="Proteomes" id="UP001497382"/>
    </source>
</evidence>
<comment type="caution">
    <text evidence="1">The sequence shown here is derived from an EMBL/GenBank/DDBJ whole genome shotgun (WGS) entry which is preliminary data.</text>
</comment>
<name>A0AAV2AGU6_9ARAC</name>
<reference evidence="1 2" key="1">
    <citation type="submission" date="2024-04" db="EMBL/GenBank/DDBJ databases">
        <authorList>
            <person name="Rising A."/>
            <person name="Reimegard J."/>
            <person name="Sonavane S."/>
            <person name="Akerstrom W."/>
            <person name="Nylinder S."/>
            <person name="Hedman E."/>
            <person name="Kallberg Y."/>
        </authorList>
    </citation>
    <scope>NUCLEOTIDE SEQUENCE [LARGE SCALE GENOMIC DNA]</scope>
</reference>
<feature type="non-terminal residue" evidence="1">
    <location>
        <position position="1"/>
    </location>
</feature>
<gene>
    <name evidence="1" type="ORF">LARSCL_LOCUS12429</name>
</gene>
<keyword evidence="2" id="KW-1185">Reference proteome</keyword>
<accession>A0AAV2AGU6</accession>
<dbReference type="EMBL" id="CAXIEN010000164">
    <property type="protein sequence ID" value="CAL1283145.1"/>
    <property type="molecule type" value="Genomic_DNA"/>
</dbReference>
<evidence type="ECO:0000313" key="1">
    <source>
        <dbReference type="EMBL" id="CAL1283145.1"/>
    </source>
</evidence>
<proteinExistence type="predicted"/>
<dbReference type="AlphaFoldDB" id="A0AAV2AGU6"/>
<dbReference type="Proteomes" id="UP001497382">
    <property type="component" value="Unassembled WGS sequence"/>
</dbReference>